<evidence type="ECO:0000259" key="3">
    <source>
        <dbReference type="PROSITE" id="PS50222"/>
    </source>
</evidence>
<name>A0A418W605_9SPHN</name>
<evidence type="ECO:0000313" key="5">
    <source>
        <dbReference type="Proteomes" id="UP000286100"/>
    </source>
</evidence>
<dbReference type="RefSeq" id="WP_119764250.1">
    <property type="nucleotide sequence ID" value="NZ_QYUM01000004.1"/>
</dbReference>
<dbReference type="InterPro" id="IPR002048">
    <property type="entry name" value="EF_hand_dom"/>
</dbReference>
<feature type="chain" id="PRO_5019174648" evidence="2">
    <location>
        <begin position="20"/>
        <end position="138"/>
    </location>
</feature>
<dbReference type="PROSITE" id="PS50222">
    <property type="entry name" value="EF_HAND_2"/>
    <property type="match status" value="1"/>
</dbReference>
<dbReference type="InterPro" id="IPR018247">
    <property type="entry name" value="EF_Hand_1_Ca_BS"/>
</dbReference>
<keyword evidence="5" id="KW-1185">Reference proteome</keyword>
<keyword evidence="2" id="KW-0732">Signal</keyword>
<dbReference type="SUPFAM" id="SSF47473">
    <property type="entry name" value="EF-hand"/>
    <property type="match status" value="1"/>
</dbReference>
<comment type="caution">
    <text evidence="4">The sequence shown here is derived from an EMBL/GenBank/DDBJ whole genome shotgun (WGS) entry which is preliminary data.</text>
</comment>
<feature type="domain" description="EF-hand" evidence="3">
    <location>
        <begin position="63"/>
        <end position="98"/>
    </location>
</feature>
<evidence type="ECO:0000256" key="1">
    <source>
        <dbReference type="SAM" id="MobiDB-lite"/>
    </source>
</evidence>
<sequence length="138" mass="14059">MIRTVIFASAIALSAPVIAQETQTPPAAPSETTATQAPSEAAPAAPAQEAAPAAQAQPAGASQVAQVVDADFPAYDKDSNGELSQTEFSAWMLKLRQAGGDATPETELTAWAGAAFAQADADKNKTVSKGELTRFLAG</sequence>
<dbReference type="InterPro" id="IPR011992">
    <property type="entry name" value="EF-hand-dom_pair"/>
</dbReference>
<dbReference type="PROSITE" id="PS00018">
    <property type="entry name" value="EF_HAND_1"/>
    <property type="match status" value="2"/>
</dbReference>
<dbReference type="AlphaFoldDB" id="A0A418W605"/>
<dbReference type="GO" id="GO:0005509">
    <property type="term" value="F:calcium ion binding"/>
    <property type="evidence" value="ECO:0007669"/>
    <property type="project" value="InterPro"/>
</dbReference>
<evidence type="ECO:0000256" key="2">
    <source>
        <dbReference type="SAM" id="SignalP"/>
    </source>
</evidence>
<gene>
    <name evidence="4" type="ORF">D3876_16160</name>
</gene>
<proteinExistence type="predicted"/>
<feature type="region of interest" description="Disordered" evidence="1">
    <location>
        <begin position="22"/>
        <end position="63"/>
    </location>
</feature>
<organism evidence="4 5">
    <name type="scientific">Sphingomonas cavernae</name>
    <dbReference type="NCBI Taxonomy" id="2320861"/>
    <lineage>
        <taxon>Bacteria</taxon>
        <taxon>Pseudomonadati</taxon>
        <taxon>Pseudomonadota</taxon>
        <taxon>Alphaproteobacteria</taxon>
        <taxon>Sphingomonadales</taxon>
        <taxon>Sphingomonadaceae</taxon>
        <taxon>Sphingomonas</taxon>
    </lineage>
</organism>
<dbReference type="EMBL" id="QYUM01000004">
    <property type="protein sequence ID" value="RJF85470.1"/>
    <property type="molecule type" value="Genomic_DNA"/>
</dbReference>
<reference evidence="4 5" key="1">
    <citation type="submission" date="2018-09" db="EMBL/GenBank/DDBJ databases">
        <authorList>
            <person name="Zhu H."/>
        </authorList>
    </citation>
    <scope>NUCLEOTIDE SEQUENCE [LARGE SCALE GENOMIC DNA]</scope>
    <source>
        <strain evidence="4 5">K2R01-6</strain>
    </source>
</reference>
<evidence type="ECO:0000313" key="4">
    <source>
        <dbReference type="EMBL" id="RJF85470.1"/>
    </source>
</evidence>
<dbReference type="Proteomes" id="UP000286100">
    <property type="component" value="Unassembled WGS sequence"/>
</dbReference>
<accession>A0A418W605</accession>
<feature type="signal peptide" evidence="2">
    <location>
        <begin position="1"/>
        <end position="19"/>
    </location>
</feature>
<dbReference type="Gene3D" id="1.10.238.10">
    <property type="entry name" value="EF-hand"/>
    <property type="match status" value="1"/>
</dbReference>
<protein>
    <submittedName>
        <fullName evidence="4">EF-hand domain-containing protein</fullName>
    </submittedName>
</protein>
<dbReference type="OrthoDB" id="7450668at2"/>